<evidence type="ECO:0000259" key="1">
    <source>
        <dbReference type="PROSITE" id="PS51186"/>
    </source>
</evidence>
<evidence type="ECO:0000313" key="2">
    <source>
        <dbReference type="EMBL" id="MBP1936525.1"/>
    </source>
</evidence>
<dbReference type="EMBL" id="JAGGKP010000001">
    <property type="protein sequence ID" value="MBP1936525.1"/>
    <property type="molecule type" value="Genomic_DNA"/>
</dbReference>
<dbReference type="Gene3D" id="3.40.630.30">
    <property type="match status" value="1"/>
</dbReference>
<evidence type="ECO:0000313" key="3">
    <source>
        <dbReference type="Proteomes" id="UP001519273"/>
    </source>
</evidence>
<keyword evidence="3" id="KW-1185">Reference proteome</keyword>
<gene>
    <name evidence="2" type="ORF">J2Z20_001386</name>
</gene>
<comment type="caution">
    <text evidence="2">The sequence shown here is derived from an EMBL/GenBank/DDBJ whole genome shotgun (WGS) entry which is preliminary data.</text>
</comment>
<name>A0ABS4H1W7_9BACL</name>
<dbReference type="Proteomes" id="UP001519273">
    <property type="component" value="Unassembled WGS sequence"/>
</dbReference>
<dbReference type="Pfam" id="PF00583">
    <property type="entry name" value="Acetyltransf_1"/>
    <property type="match status" value="1"/>
</dbReference>
<protein>
    <submittedName>
        <fullName evidence="2">GNAT superfamily N-acetyltransferase</fullName>
    </submittedName>
</protein>
<feature type="domain" description="N-acetyltransferase" evidence="1">
    <location>
        <begin position="1"/>
        <end position="96"/>
    </location>
</feature>
<dbReference type="PROSITE" id="PS51186">
    <property type="entry name" value="GNAT"/>
    <property type="match status" value="1"/>
</dbReference>
<dbReference type="InterPro" id="IPR000182">
    <property type="entry name" value="GNAT_dom"/>
</dbReference>
<reference evidence="2 3" key="1">
    <citation type="submission" date="2021-03" db="EMBL/GenBank/DDBJ databases">
        <title>Genomic Encyclopedia of Type Strains, Phase IV (KMG-IV): sequencing the most valuable type-strain genomes for metagenomic binning, comparative biology and taxonomic classification.</title>
        <authorList>
            <person name="Goeker M."/>
        </authorList>
    </citation>
    <scope>NUCLEOTIDE SEQUENCE [LARGE SCALE GENOMIC DNA]</scope>
    <source>
        <strain evidence="2 3">DSM 23491</strain>
    </source>
</reference>
<dbReference type="RefSeq" id="WP_209846958.1">
    <property type="nucleotide sequence ID" value="NZ_CBCRVE010000002.1"/>
</dbReference>
<dbReference type="CDD" id="cd04301">
    <property type="entry name" value="NAT_SF"/>
    <property type="match status" value="1"/>
</dbReference>
<dbReference type="InterPro" id="IPR016181">
    <property type="entry name" value="Acyl_CoA_acyltransferase"/>
</dbReference>
<dbReference type="SUPFAM" id="SSF55729">
    <property type="entry name" value="Acyl-CoA N-acyltransferases (Nat)"/>
    <property type="match status" value="1"/>
</dbReference>
<sequence>MYCSVFNSEPWNDQWDYELAKDFIMDIVNTPGFKGYVTEDDSQIVGLVLGHRKRWWRGDIYYLNEMCVSLNRQGEGIGTAMMKFVKEDVQTKNIIT</sequence>
<accession>A0ABS4H1W7</accession>
<organism evidence="2 3">
    <name type="scientific">Paenibacillus sediminis</name>
    <dbReference type="NCBI Taxonomy" id="664909"/>
    <lineage>
        <taxon>Bacteria</taxon>
        <taxon>Bacillati</taxon>
        <taxon>Bacillota</taxon>
        <taxon>Bacilli</taxon>
        <taxon>Bacillales</taxon>
        <taxon>Paenibacillaceae</taxon>
        <taxon>Paenibacillus</taxon>
    </lineage>
</organism>
<proteinExistence type="predicted"/>